<evidence type="ECO:0000313" key="4">
    <source>
        <dbReference type="Proteomes" id="UP000215127"/>
    </source>
</evidence>
<reference evidence="3 4" key="1">
    <citation type="submission" date="2016-06" db="EMBL/GenBank/DDBJ databases">
        <authorList>
            <person name="Kjaerup R.B."/>
            <person name="Dalgaard T.S."/>
            <person name="Juul-Madsen H.R."/>
        </authorList>
    </citation>
    <scope>NUCLEOTIDE SEQUENCE [LARGE SCALE GENOMIC DNA]</scope>
</reference>
<dbReference type="AlphaFoldDB" id="A0A1X7RK05"/>
<evidence type="ECO:0000256" key="1">
    <source>
        <dbReference type="SAM" id="Coils"/>
    </source>
</evidence>
<dbReference type="Proteomes" id="UP000215127">
    <property type="component" value="Chromosome 2"/>
</dbReference>
<gene>
    <name evidence="3" type="ORF">ZT3D7_G2890</name>
</gene>
<keyword evidence="4" id="KW-1185">Reference proteome</keyword>
<protein>
    <submittedName>
        <fullName evidence="3">Uncharacterized protein</fullName>
    </submittedName>
</protein>
<proteinExistence type="predicted"/>
<evidence type="ECO:0000313" key="3">
    <source>
        <dbReference type="EMBL" id="SMQ47742.1"/>
    </source>
</evidence>
<dbReference type="EMBL" id="LT853693">
    <property type="protein sequence ID" value="SMQ47742.1"/>
    <property type="molecule type" value="Genomic_DNA"/>
</dbReference>
<feature type="compositionally biased region" description="Basic and acidic residues" evidence="2">
    <location>
        <begin position="133"/>
        <end position="175"/>
    </location>
</feature>
<accession>A0A1X7RK05</accession>
<feature type="compositionally biased region" description="Basic and acidic residues" evidence="2">
    <location>
        <begin position="270"/>
        <end position="287"/>
    </location>
</feature>
<name>A0A1X7RK05_ZYMT9</name>
<feature type="coiled-coil region" evidence="1">
    <location>
        <begin position="5"/>
        <end position="39"/>
    </location>
</feature>
<sequence length="318" mass="37136">MDTMEAALTEKVTQLEQALRDAEEVEEAARAEAERSETHLRAMIRKSKFEVNFKAYDLVSAEIEAEEGKSGWFDSQAEVREAHALLMCVEYELQLYRAGFASPFQNARKRTKQTLEASKAAWEKRLEEHNKLVLKNSAREKQAADAERARAEEDRARTERDRKAREKKERKYEEKRKKKKQEPRFFPPRPPPSTRPDTRAALREPNAMAEAAARWRSAFEVFFNSQDQPFPEPPSEKCRHIGCQKEGDRALRACKHNLASMFKSLQVNPKTERLKHHEDKFKDPKNKTKANEIFVVLQAMHENVEKEKEKEKEKKKAR</sequence>
<feature type="region of interest" description="Disordered" evidence="2">
    <location>
        <begin position="133"/>
        <end position="200"/>
    </location>
</feature>
<evidence type="ECO:0000256" key="2">
    <source>
        <dbReference type="SAM" id="MobiDB-lite"/>
    </source>
</evidence>
<feature type="compositionally biased region" description="Pro residues" evidence="2">
    <location>
        <begin position="185"/>
        <end position="194"/>
    </location>
</feature>
<feature type="region of interest" description="Disordered" evidence="2">
    <location>
        <begin position="268"/>
        <end position="287"/>
    </location>
</feature>
<organism evidence="3 4">
    <name type="scientific">Zymoseptoria tritici (strain ST99CH_3D7)</name>
    <dbReference type="NCBI Taxonomy" id="1276538"/>
    <lineage>
        <taxon>Eukaryota</taxon>
        <taxon>Fungi</taxon>
        <taxon>Dikarya</taxon>
        <taxon>Ascomycota</taxon>
        <taxon>Pezizomycotina</taxon>
        <taxon>Dothideomycetes</taxon>
        <taxon>Dothideomycetidae</taxon>
        <taxon>Mycosphaerellales</taxon>
        <taxon>Mycosphaerellaceae</taxon>
        <taxon>Zymoseptoria</taxon>
    </lineage>
</organism>
<keyword evidence="1" id="KW-0175">Coiled coil</keyword>